<accession>M4BK49</accession>
<reference evidence="2" key="2">
    <citation type="submission" date="2015-06" db="UniProtKB">
        <authorList>
            <consortium name="EnsemblProtists"/>
        </authorList>
    </citation>
    <scope>IDENTIFICATION</scope>
    <source>
        <strain evidence="2">Emoy2</strain>
    </source>
</reference>
<feature type="compositionally biased region" description="Polar residues" evidence="1">
    <location>
        <begin position="15"/>
        <end position="33"/>
    </location>
</feature>
<reference evidence="3" key="1">
    <citation type="journal article" date="2010" name="Science">
        <title>Signatures of adaptation to obligate biotrophy in the Hyaloperonospora arabidopsidis genome.</title>
        <authorList>
            <person name="Baxter L."/>
            <person name="Tripathy S."/>
            <person name="Ishaque N."/>
            <person name="Boot N."/>
            <person name="Cabral A."/>
            <person name="Kemen E."/>
            <person name="Thines M."/>
            <person name="Ah-Fong A."/>
            <person name="Anderson R."/>
            <person name="Badejoko W."/>
            <person name="Bittner-Eddy P."/>
            <person name="Boore J.L."/>
            <person name="Chibucos M.C."/>
            <person name="Coates M."/>
            <person name="Dehal P."/>
            <person name="Delehaunty K."/>
            <person name="Dong S."/>
            <person name="Downton P."/>
            <person name="Dumas B."/>
            <person name="Fabro G."/>
            <person name="Fronick C."/>
            <person name="Fuerstenberg S.I."/>
            <person name="Fulton L."/>
            <person name="Gaulin E."/>
            <person name="Govers F."/>
            <person name="Hughes L."/>
            <person name="Humphray S."/>
            <person name="Jiang R.H."/>
            <person name="Judelson H."/>
            <person name="Kamoun S."/>
            <person name="Kyung K."/>
            <person name="Meijer H."/>
            <person name="Minx P."/>
            <person name="Morris P."/>
            <person name="Nelson J."/>
            <person name="Phuntumart V."/>
            <person name="Qutob D."/>
            <person name="Rehmany A."/>
            <person name="Rougon-Cardoso A."/>
            <person name="Ryden P."/>
            <person name="Torto-Alalibo T."/>
            <person name="Studholme D."/>
            <person name="Wang Y."/>
            <person name="Win J."/>
            <person name="Wood J."/>
            <person name="Clifton S.W."/>
            <person name="Rogers J."/>
            <person name="Van den Ackerveken G."/>
            <person name="Jones J.D."/>
            <person name="McDowell J.M."/>
            <person name="Beynon J."/>
            <person name="Tyler B.M."/>
        </authorList>
    </citation>
    <scope>NUCLEOTIDE SEQUENCE [LARGE SCALE GENOMIC DNA]</scope>
    <source>
        <strain evidence="3">Emoy2</strain>
    </source>
</reference>
<dbReference type="EnsemblProtists" id="HpaT806782">
    <property type="protein sequence ID" value="HpaP806782"/>
    <property type="gene ID" value="HpaG806782"/>
</dbReference>
<organism evidence="2 3">
    <name type="scientific">Hyaloperonospora arabidopsidis (strain Emoy2)</name>
    <name type="common">Downy mildew agent</name>
    <name type="synonym">Peronospora arabidopsidis</name>
    <dbReference type="NCBI Taxonomy" id="559515"/>
    <lineage>
        <taxon>Eukaryota</taxon>
        <taxon>Sar</taxon>
        <taxon>Stramenopiles</taxon>
        <taxon>Oomycota</taxon>
        <taxon>Peronosporomycetes</taxon>
        <taxon>Peronosporales</taxon>
        <taxon>Peronosporaceae</taxon>
        <taxon>Hyaloperonospora</taxon>
    </lineage>
</organism>
<evidence type="ECO:0000313" key="2">
    <source>
        <dbReference type="EnsemblProtists" id="HpaP806782"/>
    </source>
</evidence>
<sequence>MFDSSTAPSARQEAQACSLNAARSQEQSQQQPRTALVTAHQPGTSQEVPIFSRYQTARSRSMHSVLACNAATNQQFRQTRRCSQCQLLPR</sequence>
<dbReference type="VEuPathDB" id="FungiDB:HpaG806782"/>
<keyword evidence="3" id="KW-1185">Reference proteome</keyword>
<dbReference type="InParanoid" id="M4BK49"/>
<protein>
    <submittedName>
        <fullName evidence="2">Uncharacterized protein</fullName>
    </submittedName>
</protein>
<proteinExistence type="predicted"/>
<dbReference type="HOGENOM" id="CLU_2445493_0_0_1"/>
<dbReference type="Proteomes" id="UP000011713">
    <property type="component" value="Unassembled WGS sequence"/>
</dbReference>
<dbReference type="AlphaFoldDB" id="M4BK49"/>
<dbReference type="EMBL" id="JH598343">
    <property type="status" value="NOT_ANNOTATED_CDS"/>
    <property type="molecule type" value="Genomic_DNA"/>
</dbReference>
<feature type="region of interest" description="Disordered" evidence="1">
    <location>
        <begin position="1"/>
        <end position="44"/>
    </location>
</feature>
<name>M4BK49_HYAAE</name>
<evidence type="ECO:0000313" key="3">
    <source>
        <dbReference type="Proteomes" id="UP000011713"/>
    </source>
</evidence>
<evidence type="ECO:0000256" key="1">
    <source>
        <dbReference type="SAM" id="MobiDB-lite"/>
    </source>
</evidence>